<proteinExistence type="predicted"/>
<feature type="domain" description="Reverse transcriptase" evidence="1">
    <location>
        <begin position="1"/>
        <end position="62"/>
    </location>
</feature>
<dbReference type="InterPro" id="IPR000477">
    <property type="entry name" value="RT_dom"/>
</dbReference>
<reference evidence="2 3" key="1">
    <citation type="submission" date="2019-03" db="EMBL/GenBank/DDBJ databases">
        <title>Single cell metagenomics reveals metabolic interactions within the superorganism composed of flagellate Streblomastix strix and complex community of Bacteroidetes bacteria on its surface.</title>
        <authorList>
            <person name="Treitli S.C."/>
            <person name="Kolisko M."/>
            <person name="Husnik F."/>
            <person name="Keeling P."/>
            <person name="Hampl V."/>
        </authorList>
    </citation>
    <scope>NUCLEOTIDE SEQUENCE [LARGE SCALE GENOMIC DNA]</scope>
    <source>
        <strain evidence="2">ST1C</strain>
    </source>
</reference>
<evidence type="ECO:0000313" key="3">
    <source>
        <dbReference type="Proteomes" id="UP000324800"/>
    </source>
</evidence>
<organism evidence="2 3">
    <name type="scientific">Streblomastix strix</name>
    <dbReference type="NCBI Taxonomy" id="222440"/>
    <lineage>
        <taxon>Eukaryota</taxon>
        <taxon>Metamonada</taxon>
        <taxon>Preaxostyla</taxon>
        <taxon>Oxymonadida</taxon>
        <taxon>Streblomastigidae</taxon>
        <taxon>Streblomastix</taxon>
    </lineage>
</organism>
<sequence length="203" mass="23986">MKTEIRIINYVDDILLLHQNKEYLKKMTQRVMDTLKYFRFAMNTEMSETEPNQIIIFLGWEWNLANATVRTKPKKRLLLLRDLYYMRRWIKTETEIAIKQTAKLIRKLNYLRLKSQEATLLLNIVDHQKAKAARLRGQNTTMTMNKTAIPDINWWIAKFRANIPAQLIQISPQMTMTTDAAPSRWGSTLDKELEMIAMAHGTW</sequence>
<evidence type="ECO:0000259" key="1">
    <source>
        <dbReference type="PROSITE" id="PS50878"/>
    </source>
</evidence>
<dbReference type="SUPFAM" id="SSF56672">
    <property type="entry name" value="DNA/RNA polymerases"/>
    <property type="match status" value="1"/>
</dbReference>
<evidence type="ECO:0000313" key="2">
    <source>
        <dbReference type="EMBL" id="KAA6361971.1"/>
    </source>
</evidence>
<dbReference type="AlphaFoldDB" id="A0A5J4TWH2"/>
<protein>
    <recommendedName>
        <fullName evidence="1">Reverse transcriptase domain-containing protein</fullName>
    </recommendedName>
</protein>
<gene>
    <name evidence="2" type="ORF">EZS28_042501</name>
</gene>
<comment type="caution">
    <text evidence="2">The sequence shown here is derived from an EMBL/GenBank/DDBJ whole genome shotgun (WGS) entry which is preliminary data.</text>
</comment>
<accession>A0A5J4TWH2</accession>
<dbReference type="EMBL" id="SNRW01024822">
    <property type="protein sequence ID" value="KAA6361971.1"/>
    <property type="molecule type" value="Genomic_DNA"/>
</dbReference>
<name>A0A5J4TWH2_9EUKA</name>
<dbReference type="Proteomes" id="UP000324800">
    <property type="component" value="Unassembled WGS sequence"/>
</dbReference>
<feature type="non-terminal residue" evidence="2">
    <location>
        <position position="203"/>
    </location>
</feature>
<dbReference type="InterPro" id="IPR043502">
    <property type="entry name" value="DNA/RNA_pol_sf"/>
</dbReference>
<dbReference type="PROSITE" id="PS50878">
    <property type="entry name" value="RT_POL"/>
    <property type="match status" value="1"/>
</dbReference>